<comment type="similarity">
    <text evidence="2">Belongs to the DNA photolyase class-1 family.</text>
</comment>
<dbReference type="GO" id="GO:0005634">
    <property type="term" value="C:nucleus"/>
    <property type="evidence" value="ECO:0007669"/>
    <property type="project" value="TreeGrafter"/>
</dbReference>
<feature type="binding site" evidence="6">
    <location>
        <begin position="745"/>
        <end position="749"/>
    </location>
    <ligand>
        <name>FAD</name>
        <dbReference type="ChEBI" id="CHEBI:57692"/>
    </ligand>
</feature>
<dbReference type="FunFam" id="1.10.579.10:FF:000003">
    <property type="entry name" value="Deoxyribodipyrimidine photo-lyase"/>
    <property type="match status" value="1"/>
</dbReference>
<dbReference type="VEuPathDB" id="FungiDB:PSTT_16705"/>
<dbReference type="GO" id="GO:0071949">
    <property type="term" value="F:FAD binding"/>
    <property type="evidence" value="ECO:0007669"/>
    <property type="project" value="TreeGrafter"/>
</dbReference>
<feature type="binding site" evidence="6">
    <location>
        <begin position="884"/>
        <end position="886"/>
    </location>
    <ligand>
        <name>FAD</name>
        <dbReference type="ChEBI" id="CHEBI:57692"/>
    </ligand>
</feature>
<evidence type="ECO:0000256" key="2">
    <source>
        <dbReference type="ARBA" id="ARBA00005862"/>
    </source>
</evidence>
<evidence type="ECO:0000256" key="5">
    <source>
        <dbReference type="ARBA" id="ARBA00022991"/>
    </source>
</evidence>
<dbReference type="GO" id="GO:0003677">
    <property type="term" value="F:DNA binding"/>
    <property type="evidence" value="ECO:0007669"/>
    <property type="project" value="TreeGrafter"/>
</dbReference>
<feature type="site" description="Electron transfer via tryptophanyl radical" evidence="7">
    <location>
        <position position="818"/>
    </location>
</feature>
<dbReference type="EMBL" id="PKSL01000395">
    <property type="protein sequence ID" value="POV94701.1"/>
    <property type="molecule type" value="Genomic_DNA"/>
</dbReference>
<dbReference type="InterPro" id="IPR005101">
    <property type="entry name" value="Cryptochr/Photolyase_FAD-bd"/>
</dbReference>
<evidence type="ECO:0000256" key="9">
    <source>
        <dbReference type="SAM" id="MobiDB-lite"/>
    </source>
</evidence>
<dbReference type="InterPro" id="IPR014729">
    <property type="entry name" value="Rossmann-like_a/b/a_fold"/>
</dbReference>
<evidence type="ECO:0000256" key="4">
    <source>
        <dbReference type="ARBA" id="ARBA00022827"/>
    </source>
</evidence>
<dbReference type="InterPro" id="IPR006050">
    <property type="entry name" value="DNA_photolyase_N"/>
</dbReference>
<protein>
    <recommendedName>
        <fullName evidence="14">Photolyase/cryptochrome alpha/beta domain-containing protein</fullName>
    </recommendedName>
</protein>
<feature type="binding site" evidence="6">
    <location>
        <position position="783"/>
    </location>
    <ligand>
        <name>FAD</name>
        <dbReference type="ChEBI" id="CHEBI:57692"/>
    </ligand>
</feature>
<dbReference type="Pfam" id="PF03441">
    <property type="entry name" value="FAD_binding_7"/>
    <property type="match status" value="1"/>
</dbReference>
<evidence type="ECO:0000256" key="3">
    <source>
        <dbReference type="ARBA" id="ARBA00022630"/>
    </source>
</evidence>
<keyword evidence="4 6" id="KW-0274">FAD</keyword>
<evidence type="ECO:0000313" key="13">
    <source>
        <dbReference type="Proteomes" id="UP000239156"/>
    </source>
</evidence>
<dbReference type="GO" id="GO:0043153">
    <property type="term" value="P:entrainment of circadian clock by photoperiod"/>
    <property type="evidence" value="ECO:0007669"/>
    <property type="project" value="TreeGrafter"/>
</dbReference>
<dbReference type="GO" id="GO:0005737">
    <property type="term" value="C:cytoplasm"/>
    <property type="evidence" value="ECO:0007669"/>
    <property type="project" value="TreeGrafter"/>
</dbReference>
<feature type="site" description="Electron transfer via tryptophanyl radical" evidence="7">
    <location>
        <position position="894"/>
    </location>
</feature>
<feature type="binding site" evidence="6">
    <location>
        <position position="733"/>
    </location>
    <ligand>
        <name>FAD</name>
        <dbReference type="ChEBI" id="CHEBI:57692"/>
    </ligand>
</feature>
<dbReference type="GO" id="GO:0006139">
    <property type="term" value="P:nucleobase-containing compound metabolic process"/>
    <property type="evidence" value="ECO:0007669"/>
    <property type="project" value="UniProtKB-ARBA"/>
</dbReference>
<evidence type="ECO:0000259" key="11">
    <source>
        <dbReference type="PROSITE" id="PS51645"/>
    </source>
</evidence>
<dbReference type="Gene3D" id="1.10.579.10">
    <property type="entry name" value="DNA Cyclobutane Dipyrimidine Photolyase, subunit A, domain 3"/>
    <property type="match status" value="1"/>
</dbReference>
<feature type="domain" description="PXA" evidence="10">
    <location>
        <begin position="1"/>
        <end position="173"/>
    </location>
</feature>
<dbReference type="GO" id="GO:0003904">
    <property type="term" value="F:deoxyribodipyrimidine photo-lyase activity"/>
    <property type="evidence" value="ECO:0007669"/>
    <property type="project" value="TreeGrafter"/>
</dbReference>
<keyword evidence="3 6" id="KW-0285">Flavoprotein</keyword>
<evidence type="ECO:0000259" key="10">
    <source>
        <dbReference type="PROSITE" id="PS51207"/>
    </source>
</evidence>
<dbReference type="Gene3D" id="1.25.40.80">
    <property type="match status" value="1"/>
</dbReference>
<keyword evidence="13" id="KW-1185">Reference proteome</keyword>
<dbReference type="Gene3D" id="3.40.50.620">
    <property type="entry name" value="HUPs"/>
    <property type="match status" value="1"/>
</dbReference>
<dbReference type="InterPro" id="IPR036134">
    <property type="entry name" value="Crypto/Photolyase_FAD-like_sf"/>
</dbReference>
<reference evidence="12" key="1">
    <citation type="submission" date="2017-12" db="EMBL/GenBank/DDBJ databases">
        <title>Gene loss provides genomic basis for host adaptation in cereal stripe rust fungi.</title>
        <authorList>
            <person name="Xia C."/>
        </authorList>
    </citation>
    <scope>NUCLEOTIDE SEQUENCE [LARGE SCALE GENOMIC DNA]</scope>
    <source>
        <strain evidence="12">93-210</strain>
    </source>
</reference>
<dbReference type="Proteomes" id="UP000239156">
    <property type="component" value="Unassembled WGS sequence"/>
</dbReference>
<evidence type="ECO:0000256" key="1">
    <source>
        <dbReference type="ARBA" id="ARBA00001932"/>
    </source>
</evidence>
<feature type="site" description="Electron transfer via tryptophanyl radical" evidence="7">
    <location>
        <position position="871"/>
    </location>
</feature>
<dbReference type="SUPFAM" id="SSF52425">
    <property type="entry name" value="Cryptochrome/photolyase, N-terminal domain"/>
    <property type="match status" value="1"/>
</dbReference>
<dbReference type="Pfam" id="PF02194">
    <property type="entry name" value="PXA"/>
    <property type="match status" value="1"/>
</dbReference>
<proteinExistence type="inferred from homology"/>
<keyword evidence="5" id="KW-0157">Chromophore</keyword>
<feature type="compositionally biased region" description="Basic and acidic residues" evidence="9">
    <location>
        <begin position="1"/>
        <end position="10"/>
    </location>
</feature>
<feature type="region of interest" description="Disordered" evidence="9">
    <location>
        <begin position="1"/>
        <end position="23"/>
    </location>
</feature>
<dbReference type="Pfam" id="PF00875">
    <property type="entry name" value="DNA_photolyase"/>
    <property type="match status" value="1"/>
</dbReference>
<dbReference type="PROSITE" id="PS51645">
    <property type="entry name" value="PHR_CRY_ALPHA_BETA"/>
    <property type="match status" value="1"/>
</dbReference>
<dbReference type="InterPro" id="IPR002081">
    <property type="entry name" value="Cryptochrome/DNA_photolyase_1"/>
</dbReference>
<feature type="coiled-coil region" evidence="8">
    <location>
        <begin position="563"/>
        <end position="590"/>
    </location>
</feature>
<dbReference type="PROSITE" id="PS51207">
    <property type="entry name" value="PXA"/>
    <property type="match status" value="1"/>
</dbReference>
<evidence type="ECO:0000256" key="8">
    <source>
        <dbReference type="SAM" id="Coils"/>
    </source>
</evidence>
<accession>A0A2S4UBW5</accession>
<feature type="binding site" evidence="6">
    <location>
        <begin position="786"/>
        <end position="793"/>
    </location>
    <ligand>
        <name>FAD</name>
        <dbReference type="ChEBI" id="CHEBI:57692"/>
    </ligand>
</feature>
<dbReference type="AlphaFoldDB" id="A0A2S4UBW5"/>
<name>A0A2S4UBW5_9BASI</name>
<dbReference type="InterPro" id="IPR003114">
    <property type="entry name" value="Phox_assoc"/>
</dbReference>
<gene>
    <name evidence="12" type="ORF">PSTT_16705</name>
</gene>
<dbReference type="InterPro" id="IPR036155">
    <property type="entry name" value="Crypto/Photolyase_N_sf"/>
</dbReference>
<evidence type="ECO:0000256" key="7">
    <source>
        <dbReference type="PIRSR" id="PIRSR602081-2"/>
    </source>
</evidence>
<evidence type="ECO:0000256" key="6">
    <source>
        <dbReference type="PIRSR" id="PIRSR602081-1"/>
    </source>
</evidence>
<comment type="cofactor">
    <cofactor evidence="6">
        <name>FAD</name>
        <dbReference type="ChEBI" id="CHEBI:57692"/>
    </cofactor>
    <text evidence="6">Binds 1 FAD per subunit.</text>
</comment>
<dbReference type="PANTHER" id="PTHR11455:SF18">
    <property type="entry name" value="SI:CH1073-390K14.1"/>
    <property type="match status" value="1"/>
</dbReference>
<keyword evidence="8" id="KW-0175">Coiled coil</keyword>
<evidence type="ECO:0000313" key="12">
    <source>
        <dbReference type="EMBL" id="POV94701.1"/>
    </source>
</evidence>
<sequence>MRFSKDENFRRSASRRNQAGTHQTVHLQLVFEPNNQTATVHQPSRIDYQHQNYRSKTSIDRFIELLTIEIPKLVNQHLQSIEKFKNDKLFVQTHSHPALKYKSGNQSPISPTYLRLLIESILQEILPKHDYESEPERFIIREIILNTVLLPILEKCSDPNLIHNVIVDCLPSLMPGTIESPSSEEEEAKERPSLLRSIGDQMNVFILLLLRIPAILGTLIQLMTMPTPLNTTSSHPTNQFDPLLDLIYTLIGSPIHLFQVFWLLKIFCRIFNGILTKIISKLIFDYLVCPTAINSHLQTIHKLLITMSKPDIPEERDKDDLSDRRGSLEFELSNRFSDNFFTFIYPSPIIPSGSTLDQLKLEFVRSRLDLTVNSKIVNQVLLLDLIDLLQIRPRLLVPNHPYNRTKMVKRAIQEEDDSKNLRASKRTNLAEEETPYKHLLRLIEEGEEEKQQPRKEAKDGVIVYWMRMRDLRLTDNRALSLASQLAHSRNLHLVVLHILSPQDFKAHDRSPRRIDFVLRNLIDLKSRLRVLDIPLHTLTIHERHSIPDQIIQILKTWNASHLTANIEHEVDELRRDIQVLELAKKNQIQVRLVHDTCIVEPGKVLTKENKAYSVFGPWQRNWANLVNSNLDEYIGKSEDCKPNNASIKDIKILKDLFDSEVPTSLPGFELSEQDSLVMNENWKAGEHAAEKLLNRFLNTKLEPEKKEIQTTLTKTGKASPTKKKEESTIVQEYSTLRNRPDLPGTSKLSAYLAAGVISPRACIRASMQIAEKVDRRDLGVGVWQSEIGWRDFYQHVMAAWPRVSMGKAFNQKYEKMVWEFDDEIFQKWKDGLTGYPFIDACMRQLKHLGYMHNRGRMCVAMFLTKDLMMDWRLGEKWFMENLVDGDLGSNNGGWQWSASTGTDPQPYFRIFAPLSQSEKSDPNGDFIRHWVPELKSLNAKQIHAPFDKLSIEKFKSLKYPKPIVDHSVVRKRALARYKRAAAYTVHAAGVIERC</sequence>
<dbReference type="GO" id="GO:0006950">
    <property type="term" value="P:response to stress"/>
    <property type="evidence" value="ECO:0007669"/>
    <property type="project" value="UniProtKB-ARBA"/>
</dbReference>
<feature type="domain" description="Photolyase/cryptochrome alpha/beta" evidence="11">
    <location>
        <begin position="461"/>
        <end position="598"/>
    </location>
</feature>
<comment type="caution">
    <text evidence="12">The sequence shown here is derived from an EMBL/GenBank/DDBJ whole genome shotgun (WGS) entry which is preliminary data.</text>
</comment>
<evidence type="ECO:0008006" key="14">
    <source>
        <dbReference type="Google" id="ProtNLM"/>
    </source>
</evidence>
<dbReference type="SUPFAM" id="SSF48173">
    <property type="entry name" value="Cryptochrome/photolyase FAD-binding domain"/>
    <property type="match status" value="1"/>
</dbReference>
<dbReference type="PANTHER" id="PTHR11455">
    <property type="entry name" value="CRYPTOCHROME"/>
    <property type="match status" value="1"/>
</dbReference>
<dbReference type="GO" id="GO:0032922">
    <property type="term" value="P:circadian regulation of gene expression"/>
    <property type="evidence" value="ECO:0007669"/>
    <property type="project" value="TreeGrafter"/>
</dbReference>
<organism evidence="12 13">
    <name type="scientific">Puccinia striiformis</name>
    <dbReference type="NCBI Taxonomy" id="27350"/>
    <lineage>
        <taxon>Eukaryota</taxon>
        <taxon>Fungi</taxon>
        <taxon>Dikarya</taxon>
        <taxon>Basidiomycota</taxon>
        <taxon>Pucciniomycotina</taxon>
        <taxon>Pucciniomycetes</taxon>
        <taxon>Pucciniales</taxon>
        <taxon>Pucciniaceae</taxon>
        <taxon>Puccinia</taxon>
    </lineage>
</organism>
<comment type="cofactor">
    <cofactor evidence="1">
        <name>(6R)-5,10-methylene-5,6,7,8-tetrahydrofolate</name>
        <dbReference type="ChEBI" id="CHEBI:15636"/>
    </cofactor>
</comment>